<protein>
    <submittedName>
        <fullName evidence="1">Uncharacterized protein</fullName>
    </submittedName>
</protein>
<name>A0A8J5VXL0_ZIZPA</name>
<sequence length="135" mass="14909">MADQIAYGDFTSLSVFRATSTSFVQWWGKWKEHLFNHPSKMYCFLLHPDFDGANSQHLVLYLWKSNFFILQQPLTSNPINAASLHVTDDPISASPALATEVVIVEVVADTAVVNQPDDATKTSAIIADDPSQVIA</sequence>
<organism evidence="1 2">
    <name type="scientific">Zizania palustris</name>
    <name type="common">Northern wild rice</name>
    <dbReference type="NCBI Taxonomy" id="103762"/>
    <lineage>
        <taxon>Eukaryota</taxon>
        <taxon>Viridiplantae</taxon>
        <taxon>Streptophyta</taxon>
        <taxon>Embryophyta</taxon>
        <taxon>Tracheophyta</taxon>
        <taxon>Spermatophyta</taxon>
        <taxon>Magnoliopsida</taxon>
        <taxon>Liliopsida</taxon>
        <taxon>Poales</taxon>
        <taxon>Poaceae</taxon>
        <taxon>BOP clade</taxon>
        <taxon>Oryzoideae</taxon>
        <taxon>Oryzeae</taxon>
        <taxon>Zizaniinae</taxon>
        <taxon>Zizania</taxon>
    </lineage>
</organism>
<proteinExistence type="predicted"/>
<comment type="caution">
    <text evidence="1">The sequence shown here is derived from an EMBL/GenBank/DDBJ whole genome shotgun (WGS) entry which is preliminary data.</text>
</comment>
<accession>A0A8J5VXL0</accession>
<evidence type="ECO:0000313" key="2">
    <source>
        <dbReference type="Proteomes" id="UP000729402"/>
    </source>
</evidence>
<gene>
    <name evidence="1" type="ORF">GUJ93_ZPchr0006g41255</name>
</gene>
<dbReference type="AlphaFoldDB" id="A0A8J5VXL0"/>
<reference evidence="1" key="2">
    <citation type="submission" date="2021-02" db="EMBL/GenBank/DDBJ databases">
        <authorList>
            <person name="Kimball J.A."/>
            <person name="Haas M.W."/>
            <person name="Macchietto M."/>
            <person name="Kono T."/>
            <person name="Duquette J."/>
            <person name="Shao M."/>
        </authorList>
    </citation>
    <scope>NUCLEOTIDE SEQUENCE</scope>
    <source>
        <tissue evidence="1">Fresh leaf tissue</tissue>
    </source>
</reference>
<reference evidence="1" key="1">
    <citation type="journal article" date="2021" name="bioRxiv">
        <title>Whole Genome Assembly and Annotation of Northern Wild Rice, Zizania palustris L., Supports a Whole Genome Duplication in the Zizania Genus.</title>
        <authorList>
            <person name="Haas M."/>
            <person name="Kono T."/>
            <person name="Macchietto M."/>
            <person name="Millas R."/>
            <person name="McGilp L."/>
            <person name="Shao M."/>
            <person name="Duquette J."/>
            <person name="Hirsch C.N."/>
            <person name="Kimball J."/>
        </authorList>
    </citation>
    <scope>NUCLEOTIDE SEQUENCE</scope>
    <source>
        <tissue evidence="1">Fresh leaf tissue</tissue>
    </source>
</reference>
<evidence type="ECO:0000313" key="1">
    <source>
        <dbReference type="EMBL" id="KAG8077071.1"/>
    </source>
</evidence>
<keyword evidence="2" id="KW-1185">Reference proteome</keyword>
<dbReference type="EMBL" id="JAAALK010000283">
    <property type="protein sequence ID" value="KAG8077071.1"/>
    <property type="molecule type" value="Genomic_DNA"/>
</dbReference>
<dbReference type="Proteomes" id="UP000729402">
    <property type="component" value="Unassembled WGS sequence"/>
</dbReference>